<reference evidence="8" key="1">
    <citation type="submission" date="2021-01" db="EMBL/GenBank/DDBJ databases">
        <authorList>
            <person name="Corre E."/>
            <person name="Pelletier E."/>
            <person name="Niang G."/>
            <person name="Scheremetjew M."/>
            <person name="Finn R."/>
            <person name="Kale V."/>
            <person name="Holt S."/>
            <person name="Cochrane G."/>
            <person name="Meng A."/>
            <person name="Brown T."/>
            <person name="Cohen L."/>
        </authorList>
    </citation>
    <scope>NUCLEOTIDE SEQUENCE</scope>
    <source>
        <strain evidence="8">NIES-381</strain>
    </source>
</reference>
<dbReference type="Pfam" id="PF00569">
    <property type="entry name" value="ZZ"/>
    <property type="match status" value="1"/>
</dbReference>
<feature type="domain" description="ZZ-type" evidence="7">
    <location>
        <begin position="269"/>
        <end position="336"/>
    </location>
</feature>
<evidence type="ECO:0000256" key="4">
    <source>
        <dbReference type="PROSITE-ProRule" id="PRU00228"/>
    </source>
</evidence>
<dbReference type="PROSITE" id="PS00518">
    <property type="entry name" value="ZF_RING_1"/>
    <property type="match status" value="2"/>
</dbReference>
<evidence type="ECO:0000313" key="8">
    <source>
        <dbReference type="EMBL" id="CAD8991040.1"/>
    </source>
</evidence>
<dbReference type="Gene3D" id="3.30.60.90">
    <property type="match status" value="1"/>
</dbReference>
<keyword evidence="3" id="KW-0862">Zinc</keyword>
<feature type="domain" description="RING-type" evidence="6">
    <location>
        <begin position="52"/>
        <end position="92"/>
    </location>
</feature>
<dbReference type="InterPro" id="IPR027370">
    <property type="entry name" value="Znf-RING_euk"/>
</dbReference>
<dbReference type="Pfam" id="PF13445">
    <property type="entry name" value="zf-RING_UBOX"/>
    <property type="match status" value="1"/>
</dbReference>
<dbReference type="Gene3D" id="3.30.40.10">
    <property type="entry name" value="Zinc/RING finger domain, C3HC4 (zinc finger)"/>
    <property type="match status" value="2"/>
</dbReference>
<name>A0A6U7TBG0_9EUGL</name>
<dbReference type="EMBL" id="HBGA01005937">
    <property type="protein sequence ID" value="CAD8991040.1"/>
    <property type="molecule type" value="Transcribed_RNA"/>
</dbReference>
<feature type="region of interest" description="Disordered" evidence="5">
    <location>
        <begin position="382"/>
        <end position="405"/>
    </location>
</feature>
<keyword evidence="2 4" id="KW-0863">Zinc-finger</keyword>
<dbReference type="GO" id="GO:0061630">
    <property type="term" value="F:ubiquitin protein ligase activity"/>
    <property type="evidence" value="ECO:0007669"/>
    <property type="project" value="TreeGrafter"/>
</dbReference>
<keyword evidence="1" id="KW-0479">Metal-binding</keyword>
<evidence type="ECO:0000259" key="7">
    <source>
        <dbReference type="PROSITE" id="PS50135"/>
    </source>
</evidence>
<organism evidence="8">
    <name type="scientific">Eutreptiella gymnastica</name>
    <dbReference type="NCBI Taxonomy" id="73025"/>
    <lineage>
        <taxon>Eukaryota</taxon>
        <taxon>Discoba</taxon>
        <taxon>Euglenozoa</taxon>
        <taxon>Euglenida</taxon>
        <taxon>Spirocuta</taxon>
        <taxon>Euglenophyceae</taxon>
        <taxon>Eutreptiales</taxon>
        <taxon>Eutreptiaceae</taxon>
        <taxon>Eutreptiella</taxon>
    </lineage>
</organism>
<dbReference type="SUPFAM" id="SSF57850">
    <property type="entry name" value="RING/U-box"/>
    <property type="match status" value="3"/>
</dbReference>
<dbReference type="EMBL" id="HBGA01005939">
    <property type="protein sequence ID" value="CAD8991041.1"/>
    <property type="molecule type" value="Transcribed_RNA"/>
</dbReference>
<dbReference type="InterPro" id="IPR000433">
    <property type="entry name" value="Znf_ZZ"/>
</dbReference>
<dbReference type="SMART" id="SM00291">
    <property type="entry name" value="ZnF_ZZ"/>
    <property type="match status" value="1"/>
</dbReference>
<feature type="compositionally biased region" description="Polar residues" evidence="5">
    <location>
        <begin position="382"/>
        <end position="396"/>
    </location>
</feature>
<dbReference type="InterPro" id="IPR017907">
    <property type="entry name" value="Znf_RING_CS"/>
</dbReference>
<dbReference type="InterPro" id="IPR018957">
    <property type="entry name" value="Znf_C3HC4_RING-type"/>
</dbReference>
<proteinExistence type="predicted"/>
<dbReference type="GO" id="GO:0008270">
    <property type="term" value="F:zinc ion binding"/>
    <property type="evidence" value="ECO:0007669"/>
    <property type="project" value="UniProtKB-KW"/>
</dbReference>
<sequence length="405" mass="45193">MCFHNQALPDTISAKTQSQKCSLKSSFSSSFSASFSAFPINSTSMDCEDYKCTICLNMYYKPCMSSCGHVFCFWCIQLAMNGVGPSQCPLCRSPYQHFPSICVPLHHFILRAFPEESREREIEMTQEEMRIGVQSPSIAVPVANTTIEDTFKCVHCDKLAYEPMVPGCGHIFCKSCLMMVATRPSAVCTAPNCLVPIKAPSNICIVLQELLFAAVPESYAARAICVAPLLPEPTTNAAEAEVCSQKDVETFEPFSPIEFGAEQDPTYIHYGIICDGCGAYPVIGQRWRCRDCPEKIGFDICGDCHSRNVHTQVMTGKFNQTHRPDHEMELMEQVHDWLHQFKAMHPELSMDQLWSLLNEAVQHTNELSSRGEYTDTATTAMPSQLTEGNQAESGNTLWDPMDLVN</sequence>
<dbReference type="PROSITE" id="PS50135">
    <property type="entry name" value="ZF_ZZ_2"/>
    <property type="match status" value="1"/>
</dbReference>
<dbReference type="InterPro" id="IPR013083">
    <property type="entry name" value="Znf_RING/FYVE/PHD"/>
</dbReference>
<evidence type="ECO:0000256" key="3">
    <source>
        <dbReference type="ARBA" id="ARBA00022833"/>
    </source>
</evidence>
<dbReference type="AlphaFoldDB" id="A0A6U7TBG0"/>
<dbReference type="Pfam" id="PF00097">
    <property type="entry name" value="zf-C3HC4"/>
    <property type="match status" value="1"/>
</dbReference>
<evidence type="ECO:0000256" key="1">
    <source>
        <dbReference type="ARBA" id="ARBA00022723"/>
    </source>
</evidence>
<evidence type="ECO:0000256" key="5">
    <source>
        <dbReference type="SAM" id="MobiDB-lite"/>
    </source>
</evidence>
<accession>A0A6U7TBG0</accession>
<dbReference type="PANTHER" id="PTHR15898:SF13">
    <property type="entry name" value="BIFUNCTIONAL APOPTOSIS REGULATOR"/>
    <property type="match status" value="1"/>
</dbReference>
<protein>
    <submittedName>
        <fullName evidence="8">Uncharacterized protein</fullName>
    </submittedName>
</protein>
<gene>
    <name evidence="8" type="ORF">EGYM00392_LOCUS2083</name>
    <name evidence="9" type="ORF">EGYM00392_LOCUS2084</name>
</gene>
<evidence type="ECO:0000259" key="6">
    <source>
        <dbReference type="PROSITE" id="PS50089"/>
    </source>
</evidence>
<dbReference type="PROSITE" id="PS50089">
    <property type="entry name" value="ZF_RING_2"/>
    <property type="match status" value="1"/>
</dbReference>
<evidence type="ECO:0000256" key="2">
    <source>
        <dbReference type="ARBA" id="ARBA00022771"/>
    </source>
</evidence>
<dbReference type="PANTHER" id="PTHR15898">
    <property type="entry name" value="BIFUNCTIONAL APOPTOSIS REGULATOR"/>
    <property type="match status" value="1"/>
</dbReference>
<evidence type="ECO:0000313" key="9">
    <source>
        <dbReference type="EMBL" id="CAD8991041.1"/>
    </source>
</evidence>
<dbReference type="FunFam" id="3.30.40.10:FF:000489">
    <property type="entry name" value="E3 ubiquitin-protein ligase PRT1"/>
    <property type="match status" value="1"/>
</dbReference>
<dbReference type="InterPro" id="IPR043145">
    <property type="entry name" value="Znf_ZZ_sf"/>
</dbReference>
<dbReference type="InterPro" id="IPR001841">
    <property type="entry name" value="Znf_RING"/>
</dbReference>
<dbReference type="SMART" id="SM00184">
    <property type="entry name" value="RING"/>
    <property type="match status" value="2"/>
</dbReference>
<dbReference type="GO" id="GO:0043161">
    <property type="term" value="P:proteasome-mediated ubiquitin-dependent protein catabolic process"/>
    <property type="evidence" value="ECO:0007669"/>
    <property type="project" value="TreeGrafter"/>
</dbReference>